<dbReference type="EMBL" id="JALNTZ010000004">
    <property type="protein sequence ID" value="KAJ3657247.1"/>
    <property type="molecule type" value="Genomic_DNA"/>
</dbReference>
<reference evidence="4" key="1">
    <citation type="journal article" date="2023" name="G3 (Bethesda)">
        <title>Whole genome assemblies of Zophobas morio and Tenebrio molitor.</title>
        <authorList>
            <person name="Kaur S."/>
            <person name="Stinson S.A."/>
            <person name="diCenzo G.C."/>
        </authorList>
    </citation>
    <scope>NUCLEOTIDE SEQUENCE</scope>
    <source>
        <strain evidence="4">QUZm001</strain>
    </source>
</reference>
<dbReference type="Pfam" id="PF13306">
    <property type="entry name" value="LRR_5"/>
    <property type="match status" value="2"/>
</dbReference>
<dbReference type="InterPro" id="IPR001611">
    <property type="entry name" value="Leu-rich_rpt"/>
</dbReference>
<dbReference type="InterPro" id="IPR003591">
    <property type="entry name" value="Leu-rich_rpt_typical-subtyp"/>
</dbReference>
<dbReference type="InterPro" id="IPR026906">
    <property type="entry name" value="LRR_5"/>
</dbReference>
<dbReference type="InterPro" id="IPR032675">
    <property type="entry name" value="LRR_dom_sf"/>
</dbReference>
<gene>
    <name evidence="4" type="ORF">Zmor_016259</name>
</gene>
<dbReference type="SUPFAM" id="SSF52058">
    <property type="entry name" value="L domain-like"/>
    <property type="match status" value="1"/>
</dbReference>
<dbReference type="FunFam" id="3.80.10.10:FF:001164">
    <property type="entry name" value="GH01279p"/>
    <property type="match status" value="1"/>
</dbReference>
<keyword evidence="5" id="KW-1185">Reference proteome</keyword>
<name>A0AA38MIB5_9CUCU</name>
<dbReference type="Proteomes" id="UP001168821">
    <property type="component" value="Unassembled WGS sequence"/>
</dbReference>
<protein>
    <submittedName>
        <fullName evidence="4">Uncharacterized protein</fullName>
    </submittedName>
</protein>
<feature type="signal peptide" evidence="3">
    <location>
        <begin position="1"/>
        <end position="21"/>
    </location>
</feature>
<keyword evidence="1" id="KW-0433">Leucine-rich repeat</keyword>
<proteinExistence type="predicted"/>
<evidence type="ECO:0000256" key="2">
    <source>
        <dbReference type="ARBA" id="ARBA00022737"/>
    </source>
</evidence>
<dbReference type="SMART" id="SM00369">
    <property type="entry name" value="LRR_TYP"/>
    <property type="match status" value="11"/>
</dbReference>
<dbReference type="Pfam" id="PF13855">
    <property type="entry name" value="LRR_8"/>
    <property type="match status" value="1"/>
</dbReference>
<dbReference type="Gene3D" id="3.80.10.10">
    <property type="entry name" value="Ribonuclease Inhibitor"/>
    <property type="match status" value="4"/>
</dbReference>
<evidence type="ECO:0000256" key="1">
    <source>
        <dbReference type="ARBA" id="ARBA00022614"/>
    </source>
</evidence>
<dbReference type="PROSITE" id="PS51450">
    <property type="entry name" value="LRR"/>
    <property type="match status" value="3"/>
</dbReference>
<evidence type="ECO:0000256" key="3">
    <source>
        <dbReference type="SAM" id="SignalP"/>
    </source>
</evidence>
<dbReference type="AlphaFoldDB" id="A0AA38MIB5"/>
<sequence length="453" mass="51973">MRLKWLSLLAVVILTTSSAKSSEITFRNVTLINSAGEEIVRLSSSSSLKENLPDERLDIVVINGNIPILFEDSIANISTIKQLRFLENGIEEIRSGAFKNLTGVQSLDISYSILVTLKNNTFRNLTVEELSVEHSGVTKIELCAFNYLPKLHTLSLLFNNLQTLEEEIFNNLSNLQNLELSFNFIRHFPDNIFKKIPKLKSVFIRNNKIEQLSQNAFRSNTLSYLDLSGNRIATITEGAFNDLPRLSSLILSFNHLTKITEGVFTGQSLNHVILSHNKISSVTSGAFKTLSHLEKLSLEFNRLTLINPQWFQNLINLHQLNFGHNRIREIPDKAFRDIQNDNNKRMDLSHNRINNISSYAFSGLKFLDTLDLSYNEIENWDVTLLADVERIRHLNLFQNKIKCPEGNFHKIFKARFTYLGFNLLTPHCLRKIVDWRLLESRRHVVCTKPCSLS</sequence>
<evidence type="ECO:0000313" key="5">
    <source>
        <dbReference type="Proteomes" id="UP001168821"/>
    </source>
</evidence>
<organism evidence="4 5">
    <name type="scientific">Zophobas morio</name>
    <dbReference type="NCBI Taxonomy" id="2755281"/>
    <lineage>
        <taxon>Eukaryota</taxon>
        <taxon>Metazoa</taxon>
        <taxon>Ecdysozoa</taxon>
        <taxon>Arthropoda</taxon>
        <taxon>Hexapoda</taxon>
        <taxon>Insecta</taxon>
        <taxon>Pterygota</taxon>
        <taxon>Neoptera</taxon>
        <taxon>Endopterygota</taxon>
        <taxon>Coleoptera</taxon>
        <taxon>Polyphaga</taxon>
        <taxon>Cucujiformia</taxon>
        <taxon>Tenebrionidae</taxon>
        <taxon>Zophobas</taxon>
    </lineage>
</organism>
<comment type="caution">
    <text evidence="4">The sequence shown here is derived from an EMBL/GenBank/DDBJ whole genome shotgun (WGS) entry which is preliminary data.</text>
</comment>
<keyword evidence="2" id="KW-0677">Repeat</keyword>
<feature type="chain" id="PRO_5041324134" evidence="3">
    <location>
        <begin position="22"/>
        <end position="453"/>
    </location>
</feature>
<dbReference type="PANTHER" id="PTHR24366:SF171">
    <property type="entry name" value="LEUCINE RICH REPEAT NEURONAL 4"/>
    <property type="match status" value="1"/>
</dbReference>
<keyword evidence="3" id="KW-0732">Signal</keyword>
<dbReference type="PANTHER" id="PTHR24366">
    <property type="entry name" value="IG(IMMUNOGLOBULIN) AND LRR(LEUCINE RICH REPEAT) DOMAINS"/>
    <property type="match status" value="1"/>
</dbReference>
<accession>A0AA38MIB5</accession>
<evidence type="ECO:0000313" key="4">
    <source>
        <dbReference type="EMBL" id="KAJ3657247.1"/>
    </source>
</evidence>